<dbReference type="EMBL" id="JAAMPI010000788">
    <property type="protein sequence ID" value="KAF4628601.1"/>
    <property type="molecule type" value="Genomic_DNA"/>
</dbReference>
<feature type="compositionally biased region" description="Pro residues" evidence="6">
    <location>
        <begin position="107"/>
        <end position="116"/>
    </location>
</feature>
<feature type="region of interest" description="Disordered" evidence="6">
    <location>
        <begin position="104"/>
        <end position="152"/>
    </location>
</feature>
<sequence length="152" mass="16093">MSPEVFEKLYLSPENVVKGGLRNAFGNPTRLALVGFPVALSPLSIELMGWRGATGLSATIGVNYYFGGALLTLSGTLEIFLGNTFPSVVFFAYGAHSISFASTFQPSTPPSPPTPPTAHKRKPPPSQPPSPSTPSSWASSHIPHPLSPHKPQ</sequence>
<evidence type="ECO:0000256" key="1">
    <source>
        <dbReference type="ARBA" id="ARBA00004141"/>
    </source>
</evidence>
<name>A0A8H4VZX6_9HELO</name>
<comment type="similarity">
    <text evidence="2">Belongs to the acetate uptake transporter (AceTr) (TC 2.A.96) family.</text>
</comment>
<dbReference type="GO" id="GO:0005886">
    <property type="term" value="C:plasma membrane"/>
    <property type="evidence" value="ECO:0007669"/>
    <property type="project" value="TreeGrafter"/>
</dbReference>
<evidence type="ECO:0000313" key="7">
    <source>
        <dbReference type="EMBL" id="KAF4628601.1"/>
    </source>
</evidence>
<keyword evidence="5" id="KW-0472">Membrane</keyword>
<evidence type="ECO:0000256" key="4">
    <source>
        <dbReference type="ARBA" id="ARBA00022989"/>
    </source>
</evidence>
<dbReference type="InterPro" id="IPR051633">
    <property type="entry name" value="AceTr"/>
</dbReference>
<dbReference type="Pfam" id="PF01184">
    <property type="entry name" value="Gpr1_Fun34_YaaH"/>
    <property type="match status" value="1"/>
</dbReference>
<gene>
    <name evidence="7" type="ORF">G7Y89_g9549</name>
</gene>
<comment type="subcellular location">
    <subcellularLocation>
        <location evidence="1">Membrane</location>
        <topology evidence="1">Multi-pass membrane protein</topology>
    </subcellularLocation>
</comment>
<dbReference type="PANTHER" id="PTHR31123:SF4">
    <property type="entry name" value="PROTEIN ALCS"/>
    <property type="match status" value="1"/>
</dbReference>
<organism evidence="7 8">
    <name type="scientific">Cudoniella acicularis</name>
    <dbReference type="NCBI Taxonomy" id="354080"/>
    <lineage>
        <taxon>Eukaryota</taxon>
        <taxon>Fungi</taxon>
        <taxon>Dikarya</taxon>
        <taxon>Ascomycota</taxon>
        <taxon>Pezizomycotina</taxon>
        <taxon>Leotiomycetes</taxon>
        <taxon>Helotiales</taxon>
        <taxon>Tricladiaceae</taxon>
        <taxon>Cudoniella</taxon>
    </lineage>
</organism>
<evidence type="ECO:0000256" key="6">
    <source>
        <dbReference type="SAM" id="MobiDB-lite"/>
    </source>
</evidence>
<dbReference type="AlphaFoldDB" id="A0A8H4VZX6"/>
<evidence type="ECO:0000256" key="5">
    <source>
        <dbReference type="ARBA" id="ARBA00023136"/>
    </source>
</evidence>
<comment type="caution">
    <text evidence="7">The sequence shown here is derived from an EMBL/GenBank/DDBJ whole genome shotgun (WGS) entry which is preliminary data.</text>
</comment>
<keyword evidence="8" id="KW-1185">Reference proteome</keyword>
<evidence type="ECO:0000256" key="2">
    <source>
        <dbReference type="ARBA" id="ARBA00005587"/>
    </source>
</evidence>
<protein>
    <submittedName>
        <fullName evidence="7">Uncharacterized protein</fullName>
    </submittedName>
</protein>
<dbReference type="PANTHER" id="PTHR31123">
    <property type="entry name" value="ACCUMULATION OF DYADS PROTEIN 2-RELATED"/>
    <property type="match status" value="1"/>
</dbReference>
<keyword evidence="4" id="KW-1133">Transmembrane helix</keyword>
<accession>A0A8H4VZX6</accession>
<dbReference type="GO" id="GO:0015123">
    <property type="term" value="F:acetate transmembrane transporter activity"/>
    <property type="evidence" value="ECO:0007669"/>
    <property type="project" value="TreeGrafter"/>
</dbReference>
<evidence type="ECO:0000313" key="8">
    <source>
        <dbReference type="Proteomes" id="UP000566819"/>
    </source>
</evidence>
<dbReference type="Proteomes" id="UP000566819">
    <property type="component" value="Unassembled WGS sequence"/>
</dbReference>
<proteinExistence type="inferred from homology"/>
<dbReference type="InterPro" id="IPR000791">
    <property type="entry name" value="Gpr1/Fun34/SatP-like"/>
</dbReference>
<dbReference type="OrthoDB" id="3648309at2759"/>
<evidence type="ECO:0000256" key="3">
    <source>
        <dbReference type="ARBA" id="ARBA00022692"/>
    </source>
</evidence>
<reference evidence="7 8" key="1">
    <citation type="submission" date="2020-03" db="EMBL/GenBank/DDBJ databases">
        <title>Draft Genome Sequence of Cudoniella acicularis.</title>
        <authorList>
            <person name="Buettner E."/>
            <person name="Kellner H."/>
        </authorList>
    </citation>
    <scope>NUCLEOTIDE SEQUENCE [LARGE SCALE GENOMIC DNA]</scope>
    <source>
        <strain evidence="7 8">DSM 108380</strain>
    </source>
</reference>
<keyword evidence="3" id="KW-0812">Transmembrane</keyword>